<dbReference type="InterPro" id="IPR029045">
    <property type="entry name" value="ClpP/crotonase-like_dom_sf"/>
</dbReference>
<dbReference type="Pfam" id="PF00378">
    <property type="entry name" value="ECH_1"/>
    <property type="match status" value="1"/>
</dbReference>
<dbReference type="EMBL" id="JXQQ01000015">
    <property type="protein sequence ID" value="KIQ34440.1"/>
    <property type="molecule type" value="Genomic_DNA"/>
</dbReference>
<dbReference type="NCBIfam" id="NF005700">
    <property type="entry name" value="PRK07511.1"/>
    <property type="match status" value="1"/>
</dbReference>
<dbReference type="Proteomes" id="UP000032067">
    <property type="component" value="Unassembled WGS sequence"/>
</dbReference>
<sequence length="259" mass="27244">MTAELKSTSEGSTMVLTIANPTQRNALGPEIYAAGIEALNGAESSSEIRSVVIVGEGAWFCAGGSLQRLLANRELDRSVQAESIEGLHNWIDSIRTFPKPIIAAVEGAAAGAGFSLALACDFVVAARDAVFAASYSNVALSPDGGLSWHLGQQLPRQLASEWLMNGERIGAPRLHAAGLVNELTENGQALAGALSLAKKLNARAPNSLASIKELLSEARGATLAAQLSQERDHFVRNLHHANAGIGIAAFLEKKPPQYE</sequence>
<dbReference type="CDD" id="cd06558">
    <property type="entry name" value="crotonase-like"/>
    <property type="match status" value="1"/>
</dbReference>
<dbReference type="OrthoDB" id="5515649at2"/>
<keyword evidence="2 4" id="KW-0456">Lyase</keyword>
<evidence type="ECO:0000256" key="1">
    <source>
        <dbReference type="ARBA" id="ARBA00005254"/>
    </source>
</evidence>
<dbReference type="PROSITE" id="PS00166">
    <property type="entry name" value="ENOYL_COA_HYDRATASE"/>
    <property type="match status" value="1"/>
</dbReference>
<dbReference type="InterPro" id="IPR001753">
    <property type="entry name" value="Enoyl-CoA_hydra/iso"/>
</dbReference>
<dbReference type="GO" id="GO:0006635">
    <property type="term" value="P:fatty acid beta-oxidation"/>
    <property type="evidence" value="ECO:0007669"/>
    <property type="project" value="TreeGrafter"/>
</dbReference>
<dbReference type="RefSeq" id="WP_042578213.1">
    <property type="nucleotide sequence ID" value="NZ_JXQQ01000015.1"/>
</dbReference>
<evidence type="ECO:0000313" key="4">
    <source>
        <dbReference type="EMBL" id="KIQ34440.1"/>
    </source>
</evidence>
<protein>
    <submittedName>
        <fullName evidence="4">Enoyl-CoA hydratase</fullName>
        <ecNumber evidence="4">4.2.1.17</ecNumber>
    </submittedName>
</protein>
<proteinExistence type="inferred from homology"/>
<organism evidence="4 5">
    <name type="scientific">Variovorax paradoxus</name>
    <dbReference type="NCBI Taxonomy" id="34073"/>
    <lineage>
        <taxon>Bacteria</taxon>
        <taxon>Pseudomonadati</taxon>
        <taxon>Pseudomonadota</taxon>
        <taxon>Betaproteobacteria</taxon>
        <taxon>Burkholderiales</taxon>
        <taxon>Comamonadaceae</taxon>
        <taxon>Variovorax</taxon>
    </lineage>
</organism>
<dbReference type="Gene3D" id="3.90.226.10">
    <property type="entry name" value="2-enoyl-CoA Hydratase, Chain A, domain 1"/>
    <property type="match status" value="1"/>
</dbReference>
<dbReference type="InterPro" id="IPR018376">
    <property type="entry name" value="Enoyl-CoA_hyd/isom_CS"/>
</dbReference>
<accession>A0A0D0MZA0</accession>
<evidence type="ECO:0000313" key="5">
    <source>
        <dbReference type="Proteomes" id="UP000032067"/>
    </source>
</evidence>
<dbReference type="GO" id="GO:0004300">
    <property type="term" value="F:enoyl-CoA hydratase activity"/>
    <property type="evidence" value="ECO:0007669"/>
    <property type="project" value="UniProtKB-EC"/>
</dbReference>
<dbReference type="InterPro" id="IPR014748">
    <property type="entry name" value="Enoyl-CoA_hydra_C"/>
</dbReference>
<dbReference type="Gene3D" id="1.10.12.10">
    <property type="entry name" value="Lyase 2-enoyl-coa Hydratase, Chain A, domain 2"/>
    <property type="match status" value="1"/>
</dbReference>
<dbReference type="SUPFAM" id="SSF52096">
    <property type="entry name" value="ClpP/crotonase"/>
    <property type="match status" value="1"/>
</dbReference>
<dbReference type="EC" id="4.2.1.17" evidence="4"/>
<gene>
    <name evidence="4" type="ORF">RT97_07805</name>
</gene>
<comment type="caution">
    <text evidence="4">The sequence shown here is derived from an EMBL/GenBank/DDBJ whole genome shotgun (WGS) entry which is preliminary data.</text>
</comment>
<dbReference type="PANTHER" id="PTHR11941">
    <property type="entry name" value="ENOYL-COA HYDRATASE-RELATED"/>
    <property type="match status" value="1"/>
</dbReference>
<dbReference type="PANTHER" id="PTHR11941:SF133">
    <property type="entry name" value="1,2-EPOXYPHENYLACETYL-COA ISOMERASE"/>
    <property type="match status" value="1"/>
</dbReference>
<dbReference type="NCBIfam" id="NF046063">
    <property type="entry name" value="oxepin_alt"/>
    <property type="match status" value="1"/>
</dbReference>
<reference evidence="4 5" key="1">
    <citation type="submission" date="2014-12" db="EMBL/GenBank/DDBJ databases">
        <title>16Stimator: statistical estimation of ribosomal gene copy numbers from draft genome assemblies.</title>
        <authorList>
            <person name="Perisin M.A."/>
            <person name="Vetter M."/>
            <person name="Gilbert J.A."/>
            <person name="Bergelson J."/>
        </authorList>
    </citation>
    <scope>NUCLEOTIDE SEQUENCE [LARGE SCALE GENOMIC DNA]</scope>
    <source>
        <strain evidence="4 5">MEDvA23</strain>
    </source>
</reference>
<evidence type="ECO:0000256" key="3">
    <source>
        <dbReference type="RuleBase" id="RU003707"/>
    </source>
</evidence>
<name>A0A0D0MZA0_VARPD</name>
<comment type="similarity">
    <text evidence="1 3">Belongs to the enoyl-CoA hydratase/isomerase family.</text>
</comment>
<evidence type="ECO:0000256" key="2">
    <source>
        <dbReference type="ARBA" id="ARBA00023239"/>
    </source>
</evidence>
<dbReference type="AlphaFoldDB" id="A0A0D0MZA0"/>